<organism evidence="1 2">
    <name type="scientific">Leucogyrophana mollusca</name>
    <dbReference type="NCBI Taxonomy" id="85980"/>
    <lineage>
        <taxon>Eukaryota</taxon>
        <taxon>Fungi</taxon>
        <taxon>Dikarya</taxon>
        <taxon>Basidiomycota</taxon>
        <taxon>Agaricomycotina</taxon>
        <taxon>Agaricomycetes</taxon>
        <taxon>Agaricomycetidae</taxon>
        <taxon>Boletales</taxon>
        <taxon>Boletales incertae sedis</taxon>
        <taxon>Leucogyrophana</taxon>
    </lineage>
</organism>
<comment type="caution">
    <text evidence="1">The sequence shown here is derived from an EMBL/GenBank/DDBJ whole genome shotgun (WGS) entry which is preliminary data.</text>
</comment>
<dbReference type="Proteomes" id="UP000790709">
    <property type="component" value="Unassembled WGS sequence"/>
</dbReference>
<sequence length="758" mass="84103">MLSVDPETPKLSDSKYAIRRKELLSLVKQLRAIGAQTDLDLPRIAVIGNQSAGKSSVVEAISGITVPRDAGTCTRCPMECRMSSSDGPWSCHISIRWEYDENGNQLKDVSEVPFGDMITDKGAVELALRCAQAGIIQNAEKEVVNLVEELVVSHIKGNTIILVALPMTDDIENQKALRLARQEDPDGRRTIGVLTKPDMLGSGSTKARELWVDVIEGRRHHLAHGYYCTRQPDDAERAEGITSIQARASEATFFRTTTPWSNLLQSHRFGTTNLVNALSAHLVQMINDMLPNFRSEAVTLLEGCNNSLSAMPKAIDTDPASYMMGLIADFCKTVDRYVAGGAETSDLIQEHRVAYANFNRAIRSTAPNFKPYLSASTNVYGVGDSAFPGDDEGEDSKDEPVGLGKPFYLKDMRTYIEKSITRELPDNIPFQSKVALIVAFQETWQVAARICAEEVRHSMRKFLLAYIKKTFSRYVNLQNHLCILVPDLVTRHYERCIERIAEQLEIERTPYTQNTHYLESSKEKWLAKYKDMRAKRRDSKATPITEPSQEPTQKSSEPFWNKSPQQQKSGAFGATTSTAQGGLPFSFPKSFAATSEPGGKTEPSKAPTNPSAQGGFAFSTGFAPREPPAADNINDVLAGLARLGFTGVTQEDLAKLLPSDEYESELRIMAEVRGYFQVSYKRVIDNIPGVLDLLLVKAVSKDLQSFLITQLEIGSASATERLAMYVAEDPRVVANRDELIARKKRLESVEQELRNFGL</sequence>
<evidence type="ECO:0000313" key="1">
    <source>
        <dbReference type="EMBL" id="KAH7928504.1"/>
    </source>
</evidence>
<reference evidence="1" key="1">
    <citation type="journal article" date="2021" name="New Phytol.">
        <title>Evolutionary innovations through gain and loss of genes in the ectomycorrhizal Boletales.</title>
        <authorList>
            <person name="Wu G."/>
            <person name="Miyauchi S."/>
            <person name="Morin E."/>
            <person name="Kuo A."/>
            <person name="Drula E."/>
            <person name="Varga T."/>
            <person name="Kohler A."/>
            <person name="Feng B."/>
            <person name="Cao Y."/>
            <person name="Lipzen A."/>
            <person name="Daum C."/>
            <person name="Hundley H."/>
            <person name="Pangilinan J."/>
            <person name="Johnson J."/>
            <person name="Barry K."/>
            <person name="LaButti K."/>
            <person name="Ng V."/>
            <person name="Ahrendt S."/>
            <person name="Min B."/>
            <person name="Choi I.G."/>
            <person name="Park H."/>
            <person name="Plett J.M."/>
            <person name="Magnuson J."/>
            <person name="Spatafora J.W."/>
            <person name="Nagy L.G."/>
            <person name="Henrissat B."/>
            <person name="Grigoriev I.V."/>
            <person name="Yang Z.L."/>
            <person name="Xu J."/>
            <person name="Martin F.M."/>
        </authorList>
    </citation>
    <scope>NUCLEOTIDE SEQUENCE</scope>
    <source>
        <strain evidence="1">KUC20120723A-06</strain>
    </source>
</reference>
<dbReference type="EMBL" id="MU266352">
    <property type="protein sequence ID" value="KAH7928504.1"/>
    <property type="molecule type" value="Genomic_DNA"/>
</dbReference>
<gene>
    <name evidence="1" type="ORF">BV22DRAFT_1192754</name>
</gene>
<evidence type="ECO:0000313" key="2">
    <source>
        <dbReference type="Proteomes" id="UP000790709"/>
    </source>
</evidence>
<accession>A0ACB8BSY9</accession>
<proteinExistence type="predicted"/>
<keyword evidence="2" id="KW-1185">Reference proteome</keyword>
<protein>
    <submittedName>
        <fullName evidence="1">Uncharacterized protein</fullName>
    </submittedName>
</protein>
<name>A0ACB8BSY9_9AGAM</name>